<accession>A0ABX9IIZ0</accession>
<feature type="domain" description="DUF7619" evidence="3">
    <location>
        <begin position="966"/>
        <end position="1097"/>
    </location>
</feature>
<dbReference type="Pfam" id="PF24595">
    <property type="entry name" value="DUF7619"/>
    <property type="match status" value="1"/>
</dbReference>
<gene>
    <name evidence="4" type="ORF">DRF57_15530</name>
</gene>
<evidence type="ECO:0008006" key="6">
    <source>
        <dbReference type="Google" id="ProtNLM"/>
    </source>
</evidence>
<comment type="caution">
    <text evidence="4">The sequence shown here is derived from an EMBL/GenBank/DDBJ whole genome shotgun (WGS) entry which is preliminary data.</text>
</comment>
<dbReference type="EMBL" id="QNUF01000019">
    <property type="protein sequence ID" value="REC73983.1"/>
    <property type="molecule type" value="Genomic_DNA"/>
</dbReference>
<evidence type="ECO:0000313" key="5">
    <source>
        <dbReference type="Proteomes" id="UP000256491"/>
    </source>
</evidence>
<dbReference type="InterPro" id="IPR026444">
    <property type="entry name" value="Secre_tail"/>
</dbReference>
<organism evidence="4 5">
    <name type="scientific">Chryseobacterium rhizosphaerae</name>
    <dbReference type="NCBI Taxonomy" id="395937"/>
    <lineage>
        <taxon>Bacteria</taxon>
        <taxon>Pseudomonadati</taxon>
        <taxon>Bacteroidota</taxon>
        <taxon>Flavobacteriia</taxon>
        <taxon>Flavobacteriales</taxon>
        <taxon>Weeksellaceae</taxon>
        <taxon>Chryseobacterium group</taxon>
        <taxon>Chryseobacterium</taxon>
    </lineage>
</organism>
<dbReference type="NCBIfam" id="TIGR04183">
    <property type="entry name" value="Por_Secre_tail"/>
    <property type="match status" value="1"/>
</dbReference>
<dbReference type="RefSeq" id="WP_115919501.1">
    <property type="nucleotide sequence ID" value="NZ_BJYH01000012.1"/>
</dbReference>
<sequence length="1184" mass="130013">MKKSIVFAFSLSCIMGFSQTGLPQNIIIDGSFGISDAQDLIPRDLNNDNKKDVLVRNYYRDLYWIKNTGTGFEHPELIYKSPVDDIKDYNSADFDGDGKTDIIFSTKKGLFLMKGTSSGGAATFTQPIALSDQNIPLFRVADIDGDGDQDIYLHQPISGTWLKNNGNGTFTPGSHIFSSLQKPDSVILRDLDNDNKPDLLVRINESRILRWYKNDGNGNFTVKQTIDDFALGEYFEVGDIDSDGDLDIIHLFENGNIKQFKWYKNTNGAGTFSTSQLISDIPAGPYAIQNVKRYGVKMLDLDGDLKEDLVFCVYWDQKLSWKKNLGNGTFGPEQIVSQNAKLITQFDAADFNNDSKMDLISVSFGDDKVAWYEGINGTGSFTPEKILTTDVNSLNTVSAGDIDGDGDADIISLSRKNKIAWYKNTNGLGDFSGVQKIIRNDIRLQSQVTLADMDHDGDNDVVFMGEADPSITYRYAWLENDGAGNFAIEHPIVNLGMEPTYRNTIGDFNGDGKKDIAFMASSTKLKVAFNTGNGNFSAPQEFLNPAIGSVGILQNEDVDGDGDQDIIITNDGKIKWYENTDGLGNFTAEHVVASSSNGFTKLYFADLDGDGDRDISFVNANGNKIGWFENINAQGSFGPEKVISTGTAVSPYAIVAMDIDGDGRKDIVTNSQTQPKLRWYKNNGNGVFDATPQLITNNTGSVVSLLSADLNGDGIPELISGSTYIDNYKEDMISWFGTTESFQNKTKGKIKLDIDNNGCDANDTSASMMMVSTQNSAGKFSTFTDASGNYSILSGQGQHTTFIDASLPNYTVNPQNHTFNFASAGVTDTADFCIAPNQVYKDLDVSIYPVLTARPGFDTKYRMVVRNTGTQKLSGEISFTYNGSKMNFLQASSPVVSQTNGNIRFNYQDFAPLQTKTIDLKFNVLPMPVNSIGGQLSINGIANVAGDATPSDNEFALNHTIVGSYDPNDITVLEGSQILLQDADEYLHYIIRFQNTGNHFAEKVRIHNVLDSKLDWSTLSLESYSHPSEVKVANGNDVTFNFNAIYLPGSSDEPNSHGFIAYKIKPKANVQMNDIVNNVADIYFDYNPAVHTNTVSTKIVDQFLGTKEQVKATVHIYPNPTTGIIYLNAQSVPEKVEVYNALGQKIRTSQNVSRIDISDLATGTYILNITSKAEGVSTFKVIKK</sequence>
<dbReference type="PANTHER" id="PTHR44103:SF1">
    <property type="entry name" value="PROPROTEIN CONVERTASE P"/>
    <property type="match status" value="1"/>
</dbReference>
<keyword evidence="1" id="KW-0732">Signal</keyword>
<dbReference type="SUPFAM" id="SSF69318">
    <property type="entry name" value="Integrin alpha N-terminal domain"/>
    <property type="match status" value="3"/>
</dbReference>
<dbReference type="Gene3D" id="2.40.128.340">
    <property type="match status" value="1"/>
</dbReference>
<dbReference type="InterPro" id="IPR055353">
    <property type="entry name" value="DUF7619"/>
</dbReference>
<dbReference type="PANTHER" id="PTHR44103">
    <property type="entry name" value="PROPROTEIN CONVERTASE P"/>
    <property type="match status" value="1"/>
</dbReference>
<proteinExistence type="predicted"/>
<dbReference type="Gene3D" id="2.130.10.130">
    <property type="entry name" value="Integrin alpha, N-terminal"/>
    <property type="match status" value="3"/>
</dbReference>
<evidence type="ECO:0000313" key="4">
    <source>
        <dbReference type="EMBL" id="REC73983.1"/>
    </source>
</evidence>
<keyword evidence="5" id="KW-1185">Reference proteome</keyword>
<evidence type="ECO:0000259" key="2">
    <source>
        <dbReference type="Pfam" id="PF18962"/>
    </source>
</evidence>
<dbReference type="Pfam" id="PF13517">
    <property type="entry name" value="FG-GAP_3"/>
    <property type="match status" value="5"/>
</dbReference>
<dbReference type="InterPro" id="IPR013517">
    <property type="entry name" value="FG-GAP"/>
</dbReference>
<dbReference type="Pfam" id="PF18962">
    <property type="entry name" value="Por_Secre_tail"/>
    <property type="match status" value="1"/>
</dbReference>
<protein>
    <recommendedName>
        <fullName evidence="6">Secretion system C-terminal sorting domain-containing protein</fullName>
    </recommendedName>
</protein>
<reference evidence="4 5" key="1">
    <citation type="journal article" date="2010" name="Syst. Appl. Microbiol.">
        <title>Four new species of Chryseobacterium from the rhizosphere of coastal sand dune plants, Chryseobacterium elymi sp. nov., Chryseobacterium hagamense sp. nov., Chryseobacterium lathyri sp. nov. and Chryseobacterium rhizosphaerae sp. nov.</title>
        <authorList>
            <person name="Cho S.H."/>
            <person name="Lee K.S."/>
            <person name="Shin D.S."/>
            <person name="Han J.H."/>
            <person name="Park K.S."/>
            <person name="Lee C.H."/>
            <person name="Park K.H."/>
            <person name="Kim S.B."/>
        </authorList>
    </citation>
    <scope>NUCLEOTIDE SEQUENCE [LARGE SCALE GENOMIC DNA]</scope>
    <source>
        <strain evidence="4 5">KCTC 22548</strain>
    </source>
</reference>
<evidence type="ECO:0000256" key="1">
    <source>
        <dbReference type="ARBA" id="ARBA00022729"/>
    </source>
</evidence>
<dbReference type="InterPro" id="IPR028994">
    <property type="entry name" value="Integrin_alpha_N"/>
</dbReference>
<name>A0ABX9IIZ0_9FLAO</name>
<feature type="domain" description="Secretion system C-terminal sorting" evidence="2">
    <location>
        <begin position="1116"/>
        <end position="1177"/>
    </location>
</feature>
<dbReference type="Proteomes" id="UP000256491">
    <property type="component" value="Unassembled WGS sequence"/>
</dbReference>
<evidence type="ECO:0000259" key="3">
    <source>
        <dbReference type="Pfam" id="PF24595"/>
    </source>
</evidence>